<name>A0A0D3D6I0_BRAOL</name>
<dbReference type="Gramene" id="Bo7g050050.1">
    <property type="protein sequence ID" value="Bo7g050050.1"/>
    <property type="gene ID" value="Bo7g050050"/>
</dbReference>
<feature type="transmembrane region" description="Helical" evidence="2">
    <location>
        <begin position="122"/>
        <end position="139"/>
    </location>
</feature>
<evidence type="ECO:0000256" key="1">
    <source>
        <dbReference type="SAM" id="MobiDB-lite"/>
    </source>
</evidence>
<dbReference type="HOGENOM" id="CLU_1646075_0_0_1"/>
<sequence length="161" mass="18183">MVETEDLAEEKEAPPPPSNAEDMRFYGGDRRFGRGKGGATSRSNGGSNTILNPFFSHSIQSQLRRRCRRSDSTRKNAMIGRGSIIAAAVTAFFETLRKRYSSTFSTLLVPIFLVVKRLRRIIRYLLQQCILIQILGYVYPTMVISKMTPEELSMLPSVSQM</sequence>
<evidence type="ECO:0000256" key="2">
    <source>
        <dbReference type="SAM" id="Phobius"/>
    </source>
</evidence>
<reference evidence="3" key="2">
    <citation type="submission" date="2015-03" db="UniProtKB">
        <authorList>
            <consortium name="EnsemblPlants"/>
        </authorList>
    </citation>
    <scope>IDENTIFICATION</scope>
</reference>
<dbReference type="EnsemblPlants" id="Bo7g050050.1">
    <property type="protein sequence ID" value="Bo7g050050.1"/>
    <property type="gene ID" value="Bo7g050050"/>
</dbReference>
<reference evidence="3 4" key="1">
    <citation type="journal article" date="2014" name="Genome Biol.">
        <title>Transcriptome and methylome profiling reveals relics of genome dominance in the mesopolyploid Brassica oleracea.</title>
        <authorList>
            <person name="Parkin I.A."/>
            <person name="Koh C."/>
            <person name="Tang H."/>
            <person name="Robinson S.J."/>
            <person name="Kagale S."/>
            <person name="Clarke W.E."/>
            <person name="Town C.D."/>
            <person name="Nixon J."/>
            <person name="Krishnakumar V."/>
            <person name="Bidwell S.L."/>
            <person name="Denoeud F."/>
            <person name="Belcram H."/>
            <person name="Links M.G."/>
            <person name="Just J."/>
            <person name="Clarke C."/>
            <person name="Bender T."/>
            <person name="Huebert T."/>
            <person name="Mason A.S."/>
            <person name="Pires J.C."/>
            <person name="Barker G."/>
            <person name="Moore J."/>
            <person name="Walley P.G."/>
            <person name="Manoli S."/>
            <person name="Batley J."/>
            <person name="Edwards D."/>
            <person name="Nelson M.N."/>
            <person name="Wang X."/>
            <person name="Paterson A.H."/>
            <person name="King G."/>
            <person name="Bancroft I."/>
            <person name="Chalhoub B."/>
            <person name="Sharpe A.G."/>
        </authorList>
    </citation>
    <scope>NUCLEOTIDE SEQUENCE</scope>
    <source>
        <strain evidence="3 4">cv. TO1000</strain>
    </source>
</reference>
<dbReference type="Proteomes" id="UP000032141">
    <property type="component" value="Chromosome C7"/>
</dbReference>
<accession>A0A0D3D6I0</accession>
<organism evidence="3 4">
    <name type="scientific">Brassica oleracea var. oleracea</name>
    <dbReference type="NCBI Taxonomy" id="109376"/>
    <lineage>
        <taxon>Eukaryota</taxon>
        <taxon>Viridiplantae</taxon>
        <taxon>Streptophyta</taxon>
        <taxon>Embryophyta</taxon>
        <taxon>Tracheophyta</taxon>
        <taxon>Spermatophyta</taxon>
        <taxon>Magnoliopsida</taxon>
        <taxon>eudicotyledons</taxon>
        <taxon>Gunneridae</taxon>
        <taxon>Pentapetalae</taxon>
        <taxon>rosids</taxon>
        <taxon>malvids</taxon>
        <taxon>Brassicales</taxon>
        <taxon>Brassicaceae</taxon>
        <taxon>Brassiceae</taxon>
        <taxon>Brassica</taxon>
    </lineage>
</organism>
<keyword evidence="2" id="KW-0812">Transmembrane</keyword>
<evidence type="ECO:0000313" key="4">
    <source>
        <dbReference type="Proteomes" id="UP000032141"/>
    </source>
</evidence>
<dbReference type="AlphaFoldDB" id="A0A0D3D6I0"/>
<evidence type="ECO:0000313" key="3">
    <source>
        <dbReference type="EnsemblPlants" id="Bo7g050050.1"/>
    </source>
</evidence>
<proteinExistence type="predicted"/>
<keyword evidence="2" id="KW-0472">Membrane</keyword>
<keyword evidence="2" id="KW-1133">Transmembrane helix</keyword>
<protein>
    <submittedName>
        <fullName evidence="3">Uncharacterized protein</fullName>
    </submittedName>
</protein>
<feature type="region of interest" description="Disordered" evidence="1">
    <location>
        <begin position="1"/>
        <end position="27"/>
    </location>
</feature>
<keyword evidence="4" id="KW-1185">Reference proteome</keyword>